<evidence type="ECO:0000313" key="16">
    <source>
        <dbReference type="EMBL" id="KUK45263.1"/>
    </source>
</evidence>
<proteinExistence type="inferred from homology"/>
<dbReference type="GO" id="GO:0034039">
    <property type="term" value="F:8-oxo-7,8-dihydroguanine DNA N-glycosylase activity"/>
    <property type="evidence" value="ECO:0007669"/>
    <property type="project" value="TreeGrafter"/>
</dbReference>
<dbReference type="SUPFAM" id="SSF81624">
    <property type="entry name" value="N-terminal domain of MutM-like DNA repair proteins"/>
    <property type="match status" value="1"/>
</dbReference>
<evidence type="ECO:0000313" key="19">
    <source>
        <dbReference type="Proteomes" id="UP000057043"/>
    </source>
</evidence>
<dbReference type="GO" id="GO:0008270">
    <property type="term" value="F:zinc ion binding"/>
    <property type="evidence" value="ECO:0007669"/>
    <property type="project" value="UniProtKB-KW"/>
</dbReference>
<evidence type="ECO:0000256" key="13">
    <source>
        <dbReference type="PROSITE-ProRule" id="PRU00391"/>
    </source>
</evidence>
<keyword evidence="6" id="KW-0378">Hydrolase</keyword>
<organism evidence="17 18">
    <name type="scientific">Methanothrix harundinacea</name>
    <dbReference type="NCBI Taxonomy" id="301375"/>
    <lineage>
        <taxon>Archaea</taxon>
        <taxon>Methanobacteriati</taxon>
        <taxon>Methanobacteriota</taxon>
        <taxon>Stenosarchaea group</taxon>
        <taxon>Methanomicrobia</taxon>
        <taxon>Methanotrichales</taxon>
        <taxon>Methanotrichaceae</taxon>
        <taxon>Methanothrix</taxon>
    </lineage>
</organism>
<evidence type="ECO:0000256" key="11">
    <source>
        <dbReference type="ARBA" id="ARBA00023268"/>
    </source>
</evidence>
<dbReference type="InterPro" id="IPR000214">
    <property type="entry name" value="Znf_DNA_glyclase/AP_lyase"/>
</dbReference>
<dbReference type="Pfam" id="PF01149">
    <property type="entry name" value="Fapy_DNA_glyco"/>
    <property type="match status" value="1"/>
</dbReference>
<evidence type="ECO:0000256" key="4">
    <source>
        <dbReference type="ARBA" id="ARBA00022763"/>
    </source>
</evidence>
<evidence type="ECO:0000256" key="12">
    <source>
        <dbReference type="ARBA" id="ARBA00023295"/>
    </source>
</evidence>
<comment type="similarity">
    <text evidence="2">Belongs to the FPG family.</text>
</comment>
<keyword evidence="11" id="KW-0511">Multifunctional enzyme</keyword>
<dbReference type="SUPFAM" id="SSF57716">
    <property type="entry name" value="Glucocorticoid receptor-like (DNA-binding domain)"/>
    <property type="match status" value="1"/>
</dbReference>
<evidence type="ECO:0000256" key="10">
    <source>
        <dbReference type="ARBA" id="ARBA00023239"/>
    </source>
</evidence>
<dbReference type="PROSITE" id="PS51068">
    <property type="entry name" value="FPG_CAT"/>
    <property type="match status" value="1"/>
</dbReference>
<keyword evidence="10" id="KW-0456">Lyase</keyword>
<dbReference type="EMBL" id="LGFT01000006">
    <property type="protein sequence ID" value="KUK45263.1"/>
    <property type="molecule type" value="Genomic_DNA"/>
</dbReference>
<dbReference type="InterPro" id="IPR035937">
    <property type="entry name" value="FPG_N"/>
</dbReference>
<dbReference type="EMBL" id="LGHB01000001">
    <property type="protein sequence ID" value="KUK97648.1"/>
    <property type="molecule type" value="Genomic_DNA"/>
</dbReference>
<accession>A0A101IM59</accession>
<dbReference type="SMART" id="SM01232">
    <property type="entry name" value="H2TH"/>
    <property type="match status" value="1"/>
</dbReference>
<keyword evidence="5 13" id="KW-0863">Zinc-finger</keyword>
<dbReference type="PANTHER" id="PTHR22993:SF9">
    <property type="entry name" value="FORMAMIDOPYRIMIDINE-DNA GLYCOSYLASE"/>
    <property type="match status" value="1"/>
</dbReference>
<keyword evidence="7" id="KW-0862">Zinc</keyword>
<sequence>MFEIPEYVTLARQMAESLSGKRIAEGTLGNSPHKFVWYNREPAEFAAIVKGKTIGEAYCRGRWLFIPLQPGYVLVFGECGGKIILHESESQLPKKYHLSLHFEDGSFLSATTQMWGAMELYEKGDELERQYIKGMRTAPVDPEFSLEYLSALIEECTNKKSRSVKGLLTQDQLIPGLGNSIAQDIMFKAKLHPKQPIANLSKAQIKNLHQAIVETVAEVIRQGGRNDETDLYGNKGKYKRIMDKDAAGRPCPECGTKVLKMNYLGGACYYCPKCQSME</sequence>
<evidence type="ECO:0000259" key="15">
    <source>
        <dbReference type="PROSITE" id="PS51068"/>
    </source>
</evidence>
<evidence type="ECO:0000313" key="18">
    <source>
        <dbReference type="Proteomes" id="UP000053961"/>
    </source>
</evidence>
<feature type="domain" description="FPG-type" evidence="14">
    <location>
        <begin position="230"/>
        <end position="276"/>
    </location>
</feature>
<protein>
    <submittedName>
        <fullName evidence="17">Formamidopyrimidine-DNA glycosylase-like protein</fullName>
    </submittedName>
</protein>
<dbReference type="Gene3D" id="1.10.8.50">
    <property type="match status" value="1"/>
</dbReference>
<dbReference type="SUPFAM" id="SSF46946">
    <property type="entry name" value="S13-like H2TH domain"/>
    <property type="match status" value="1"/>
</dbReference>
<keyword evidence="8" id="KW-0238">DNA-binding</keyword>
<evidence type="ECO:0000256" key="7">
    <source>
        <dbReference type="ARBA" id="ARBA00022833"/>
    </source>
</evidence>
<evidence type="ECO:0000256" key="2">
    <source>
        <dbReference type="ARBA" id="ARBA00009409"/>
    </source>
</evidence>
<reference evidence="18 19" key="2">
    <citation type="journal article" date="2015" name="MBio">
        <title>Genome-Resolved Metagenomic Analysis Reveals Roles for Candidate Phyla and Other Microbial Community Members in Biogeochemical Transformations in Oil Reservoirs.</title>
        <authorList>
            <person name="Hu P."/>
            <person name="Tom L."/>
            <person name="Singh A."/>
            <person name="Thomas B.C."/>
            <person name="Baker B.J."/>
            <person name="Piceno Y.M."/>
            <person name="Andersen G.L."/>
            <person name="Banfield J.F."/>
        </authorList>
    </citation>
    <scope>NUCLEOTIDE SEQUENCE [LARGE SCALE GENOMIC DNA]</scope>
    <source>
        <strain evidence="16">57_489</strain>
    </source>
</reference>
<evidence type="ECO:0000256" key="1">
    <source>
        <dbReference type="ARBA" id="ARBA00001668"/>
    </source>
</evidence>
<keyword evidence="3" id="KW-0479">Metal-binding</keyword>
<dbReference type="InterPro" id="IPR012319">
    <property type="entry name" value="FPG_cat"/>
</dbReference>
<dbReference type="GO" id="GO:0016829">
    <property type="term" value="F:lyase activity"/>
    <property type="evidence" value="ECO:0007669"/>
    <property type="project" value="UniProtKB-KW"/>
</dbReference>
<keyword evidence="4" id="KW-0227">DNA damage</keyword>
<dbReference type="PANTHER" id="PTHR22993">
    <property type="entry name" value="FORMAMIDOPYRIMIDINE-DNA GLYCOSYLASE"/>
    <property type="match status" value="1"/>
</dbReference>
<comment type="caution">
    <text evidence="17">The sequence shown here is derived from an EMBL/GenBank/DDBJ whole genome shotgun (WGS) entry which is preliminary data.</text>
</comment>
<dbReference type="Proteomes" id="UP000053961">
    <property type="component" value="Unassembled WGS sequence"/>
</dbReference>
<dbReference type="Pfam" id="PF06831">
    <property type="entry name" value="H2TH"/>
    <property type="match status" value="1"/>
</dbReference>
<evidence type="ECO:0000256" key="3">
    <source>
        <dbReference type="ARBA" id="ARBA00022723"/>
    </source>
</evidence>
<keyword evidence="9" id="KW-0234">DNA repair</keyword>
<dbReference type="Proteomes" id="UP000057043">
    <property type="component" value="Unassembled WGS sequence"/>
</dbReference>
<evidence type="ECO:0000259" key="14">
    <source>
        <dbReference type="PROSITE" id="PS51066"/>
    </source>
</evidence>
<name>A0A101IM59_9EURY</name>
<dbReference type="InterPro" id="IPR010979">
    <property type="entry name" value="Ribosomal_uS13-like_H2TH"/>
</dbReference>
<comment type="catalytic activity">
    <reaction evidence="1">
        <text>Hydrolysis of DNA containing ring-opened 7-methylguanine residues, releasing 2,6-diamino-4-hydroxy-5-(N-methyl)formamidopyrimidine.</text>
        <dbReference type="EC" id="3.2.2.23"/>
    </reaction>
</comment>
<dbReference type="InterPro" id="IPR015886">
    <property type="entry name" value="H2TH_FPG"/>
</dbReference>
<gene>
    <name evidence="16" type="ORF">XD72_0398</name>
    <name evidence="17" type="ORF">XE07_0062</name>
</gene>
<evidence type="ECO:0000256" key="6">
    <source>
        <dbReference type="ARBA" id="ARBA00022801"/>
    </source>
</evidence>
<dbReference type="PATRIC" id="fig|301375.6.peg.1062"/>
<evidence type="ECO:0000256" key="8">
    <source>
        <dbReference type="ARBA" id="ARBA00023125"/>
    </source>
</evidence>
<dbReference type="PROSITE" id="PS51066">
    <property type="entry name" value="ZF_FPG_2"/>
    <property type="match status" value="1"/>
</dbReference>
<evidence type="ECO:0000256" key="9">
    <source>
        <dbReference type="ARBA" id="ARBA00023204"/>
    </source>
</evidence>
<feature type="domain" description="Formamidopyrimidine-DNA glycosylase catalytic" evidence="15">
    <location>
        <begin position="2"/>
        <end position="109"/>
    </location>
</feature>
<evidence type="ECO:0000313" key="17">
    <source>
        <dbReference type="EMBL" id="KUK97648.1"/>
    </source>
</evidence>
<dbReference type="AlphaFoldDB" id="A0A101IM59"/>
<reference evidence="17" key="1">
    <citation type="journal article" date="2015" name="MBio">
        <title>Genome-resolved metagenomic analysis reveals roles for candidate phyla and other microbial community members in biogeochemical transformations in oil reservoirs.</title>
        <authorList>
            <person name="Hu P."/>
            <person name="Tom L."/>
            <person name="Singh A."/>
            <person name="Thomas B.C."/>
            <person name="Baker B.J."/>
            <person name="Piceno Y.M."/>
            <person name="Andersen G.L."/>
            <person name="Banfield J.F."/>
        </authorList>
    </citation>
    <scope>NUCLEOTIDE SEQUENCE [LARGE SCALE GENOMIC DNA]</scope>
    <source>
        <strain evidence="17">56_747</strain>
    </source>
</reference>
<evidence type="ECO:0000256" key="5">
    <source>
        <dbReference type="ARBA" id="ARBA00022771"/>
    </source>
</evidence>
<dbReference type="GO" id="GO:0003906">
    <property type="term" value="F:DNA-(apurinic or apyrimidinic site) endonuclease activity"/>
    <property type="evidence" value="ECO:0007669"/>
    <property type="project" value="InterPro"/>
</dbReference>
<keyword evidence="12" id="KW-0326">Glycosidase</keyword>
<dbReference type="Gene3D" id="3.20.190.10">
    <property type="entry name" value="MutM-like, N-terminal"/>
    <property type="match status" value="1"/>
</dbReference>
<dbReference type="GO" id="GO:0006284">
    <property type="term" value="P:base-excision repair"/>
    <property type="evidence" value="ECO:0007669"/>
    <property type="project" value="InterPro"/>
</dbReference>
<dbReference type="SMART" id="SM00898">
    <property type="entry name" value="Fapy_DNA_glyco"/>
    <property type="match status" value="1"/>
</dbReference>
<dbReference type="GO" id="GO:0003684">
    <property type="term" value="F:damaged DNA binding"/>
    <property type="evidence" value="ECO:0007669"/>
    <property type="project" value="InterPro"/>
</dbReference>